<dbReference type="OrthoDB" id="5033556at2759"/>
<feature type="region of interest" description="Disordered" evidence="1">
    <location>
        <begin position="159"/>
        <end position="189"/>
    </location>
</feature>
<organism evidence="2 3">
    <name type="scientific">Microdochium trichocladiopsis</name>
    <dbReference type="NCBI Taxonomy" id="1682393"/>
    <lineage>
        <taxon>Eukaryota</taxon>
        <taxon>Fungi</taxon>
        <taxon>Dikarya</taxon>
        <taxon>Ascomycota</taxon>
        <taxon>Pezizomycotina</taxon>
        <taxon>Sordariomycetes</taxon>
        <taxon>Xylariomycetidae</taxon>
        <taxon>Xylariales</taxon>
        <taxon>Microdochiaceae</taxon>
        <taxon>Microdochium</taxon>
    </lineage>
</organism>
<reference evidence="2" key="1">
    <citation type="journal article" date="2021" name="Nat. Commun.">
        <title>Genetic determinants of endophytism in the Arabidopsis root mycobiome.</title>
        <authorList>
            <person name="Mesny F."/>
            <person name="Miyauchi S."/>
            <person name="Thiergart T."/>
            <person name="Pickel B."/>
            <person name="Atanasova L."/>
            <person name="Karlsson M."/>
            <person name="Huettel B."/>
            <person name="Barry K.W."/>
            <person name="Haridas S."/>
            <person name="Chen C."/>
            <person name="Bauer D."/>
            <person name="Andreopoulos W."/>
            <person name="Pangilinan J."/>
            <person name="LaButti K."/>
            <person name="Riley R."/>
            <person name="Lipzen A."/>
            <person name="Clum A."/>
            <person name="Drula E."/>
            <person name="Henrissat B."/>
            <person name="Kohler A."/>
            <person name="Grigoriev I.V."/>
            <person name="Martin F.M."/>
            <person name="Hacquard S."/>
        </authorList>
    </citation>
    <scope>NUCLEOTIDE SEQUENCE</scope>
    <source>
        <strain evidence="2">MPI-CAGE-CH-0230</strain>
    </source>
</reference>
<dbReference type="GeneID" id="70188445"/>
<dbReference type="AlphaFoldDB" id="A0A9P8Y4L0"/>
<accession>A0A9P8Y4L0</accession>
<proteinExistence type="predicted"/>
<protein>
    <submittedName>
        <fullName evidence="2">Uncharacterized protein</fullName>
    </submittedName>
</protein>
<evidence type="ECO:0000313" key="2">
    <source>
        <dbReference type="EMBL" id="KAH7029581.1"/>
    </source>
</evidence>
<dbReference type="Proteomes" id="UP000756346">
    <property type="component" value="Unassembled WGS sequence"/>
</dbReference>
<comment type="caution">
    <text evidence="2">The sequence shown here is derived from an EMBL/GenBank/DDBJ whole genome shotgun (WGS) entry which is preliminary data.</text>
</comment>
<dbReference type="EMBL" id="JAGTJQ010000006">
    <property type="protein sequence ID" value="KAH7029581.1"/>
    <property type="molecule type" value="Genomic_DNA"/>
</dbReference>
<dbReference type="RefSeq" id="XP_046011869.1">
    <property type="nucleotide sequence ID" value="XM_046158899.1"/>
</dbReference>
<name>A0A9P8Y4L0_9PEZI</name>
<keyword evidence="3" id="KW-1185">Reference proteome</keyword>
<evidence type="ECO:0000313" key="3">
    <source>
        <dbReference type="Proteomes" id="UP000756346"/>
    </source>
</evidence>
<sequence>MATEWDRIRSDPFHIPKELPEEMQQELRESKTPRINQTTTGYPIVDGKYNDFKEGRVRKLQEGDHCRTGPPTIDVYWHNSWVIPRQDAFYILRDAYVSGDVTSYVVKLGDFFSRGGCELYSLTVTTYSVVVLIGTERSYDDIMPQYAACGLGGYVPKDQRHGKQTAAEQGHKKSTVADSQEAESAASRV</sequence>
<evidence type="ECO:0000256" key="1">
    <source>
        <dbReference type="SAM" id="MobiDB-lite"/>
    </source>
</evidence>
<gene>
    <name evidence="2" type="ORF">B0I36DRAFT_364101</name>
</gene>